<organism evidence="3 4">
    <name type="scientific">Tilletia caries</name>
    <name type="common">wheat bunt fungus</name>
    <dbReference type="NCBI Taxonomy" id="13290"/>
    <lineage>
        <taxon>Eukaryota</taxon>
        <taxon>Fungi</taxon>
        <taxon>Dikarya</taxon>
        <taxon>Basidiomycota</taxon>
        <taxon>Ustilaginomycotina</taxon>
        <taxon>Exobasidiomycetes</taxon>
        <taxon>Tilletiales</taxon>
        <taxon>Tilletiaceae</taxon>
        <taxon>Tilletia</taxon>
    </lineage>
</organism>
<dbReference type="Proteomes" id="UP000077671">
    <property type="component" value="Unassembled WGS sequence"/>
</dbReference>
<evidence type="ECO:0000313" key="5">
    <source>
        <dbReference type="Proteomes" id="UP000836402"/>
    </source>
</evidence>
<dbReference type="GO" id="GO:0016491">
    <property type="term" value="F:oxidoreductase activity"/>
    <property type="evidence" value="ECO:0007669"/>
    <property type="project" value="InterPro"/>
</dbReference>
<dbReference type="EMBL" id="CAJHJG010002625">
    <property type="protein sequence ID" value="CAD6921592.1"/>
    <property type="molecule type" value="Genomic_DNA"/>
</dbReference>
<dbReference type="InterPro" id="IPR036812">
    <property type="entry name" value="NAD(P)_OxRdtase_dom_sf"/>
</dbReference>
<evidence type="ECO:0000313" key="4">
    <source>
        <dbReference type="Proteomes" id="UP000077671"/>
    </source>
</evidence>
<dbReference type="EMBL" id="LWDD02000442">
    <property type="protein sequence ID" value="KAE8260884.1"/>
    <property type="molecule type" value="Genomic_DNA"/>
</dbReference>
<feature type="region of interest" description="Disordered" evidence="1">
    <location>
        <begin position="404"/>
        <end position="429"/>
    </location>
</feature>
<name>A0A177V7J9_9BASI</name>
<comment type="caution">
    <text evidence="3">The sequence shown here is derived from an EMBL/GenBank/DDBJ whole genome shotgun (WGS) entry which is preliminary data.</text>
</comment>
<gene>
    <name evidence="3" type="ORF">A4X03_0g3680</name>
    <name evidence="2" type="ORF">JKIAZH3_G8114</name>
</gene>
<evidence type="ECO:0000313" key="2">
    <source>
        <dbReference type="EMBL" id="CAD6921592.1"/>
    </source>
</evidence>
<dbReference type="AlphaFoldDB" id="A0A177V7J9"/>
<accession>A0A177V7J9</accession>
<protein>
    <submittedName>
        <fullName evidence="3">Uncharacterized protein</fullName>
    </submittedName>
</protein>
<dbReference type="Proteomes" id="UP000836402">
    <property type="component" value="Unassembled WGS sequence"/>
</dbReference>
<evidence type="ECO:0000313" key="3">
    <source>
        <dbReference type="EMBL" id="KAE8260884.1"/>
    </source>
</evidence>
<feature type="region of interest" description="Disordered" evidence="1">
    <location>
        <begin position="180"/>
        <end position="204"/>
    </location>
</feature>
<feature type="compositionally biased region" description="Basic and acidic residues" evidence="1">
    <location>
        <begin position="180"/>
        <end position="189"/>
    </location>
</feature>
<evidence type="ECO:0000256" key="1">
    <source>
        <dbReference type="SAM" id="MobiDB-lite"/>
    </source>
</evidence>
<keyword evidence="5" id="KW-1185">Reference proteome</keyword>
<reference evidence="3" key="1">
    <citation type="submission" date="2016-04" db="EMBL/GenBank/DDBJ databases">
        <authorList>
            <person name="Nguyen H.D."/>
            <person name="Kesanakurti P."/>
            <person name="Cullis J."/>
            <person name="Levesque C.A."/>
            <person name="Hambleton S."/>
        </authorList>
    </citation>
    <scope>NUCLEOTIDE SEQUENCE</scope>
    <source>
        <strain evidence="3">DAOMC 238032</strain>
    </source>
</reference>
<feature type="compositionally biased region" description="Basic and acidic residues" evidence="1">
    <location>
        <begin position="413"/>
        <end position="429"/>
    </location>
</feature>
<sequence>MSADEGPPAAQHAHAPGAGPRIAMPSLIYGTAWKGPASTPLVTTALLTGFRAIDTAAQLKHYDEAAVGQGIRDALSTSSSLTRAQIWIQTKCTPPAGQDWEGWVPYARGERAALVVRQSFARSLWNLAVDEGWRGAHPPPGGVAAAGVRDANAKGKQRELSGSEVLSPLDVLSDAAVSRLPHETDDRGPRYPSDGSTLYPHLRPRTSSAEPYVDSYLLHSPFDSLEETVEAWREMEHLVRMGWIRRIGLSNVYDPRILQVLRAQFVGMPSVPLGHAEMMGEEGVPTTYPIAPTILQNRWHGSTLHDVSLFSLLSPTLSPNDFADIAGQIQSQKDLADGALERARLAVDSVEPRGLEPGELEHGTDDPSRVQPVTYQAFWILTGNPALLTRGSVLESVQILNTYLPQPCSPPRSPEREREGRRDDGTNEELREAVRYTRWTPQMLLYATVALGLGGVPGLSTSVLCGSTDRVHMLEALVAVRRAEGLLVAESSGGLGAELGPKEREREEAHCVALREAVDAIRREIYGE</sequence>
<proteinExistence type="predicted"/>
<reference evidence="2" key="3">
    <citation type="submission" date="2020-10" db="EMBL/GenBank/DDBJ databases">
        <authorList>
            <person name="Sedaghatjoo S."/>
        </authorList>
    </citation>
    <scope>NUCLEOTIDE SEQUENCE</scope>
    <source>
        <strain evidence="2">AZH3</strain>
    </source>
</reference>
<dbReference type="InterPro" id="IPR020471">
    <property type="entry name" value="AKR"/>
</dbReference>
<dbReference type="PANTHER" id="PTHR11732">
    <property type="entry name" value="ALDO/KETO REDUCTASE"/>
    <property type="match status" value="1"/>
</dbReference>
<reference evidence="3" key="2">
    <citation type="journal article" date="2019" name="IMA Fungus">
        <title>Genome sequencing and comparison of five Tilletia species to identify candidate genes for the detection of regulated species infecting wheat.</title>
        <authorList>
            <person name="Nguyen H.D.T."/>
            <person name="Sultana T."/>
            <person name="Kesanakurti P."/>
            <person name="Hambleton S."/>
        </authorList>
    </citation>
    <scope>NUCLEOTIDE SEQUENCE</scope>
    <source>
        <strain evidence="3">DAOMC 238032</strain>
    </source>
</reference>
<dbReference type="SUPFAM" id="SSF51430">
    <property type="entry name" value="NAD(P)-linked oxidoreductase"/>
    <property type="match status" value="2"/>
</dbReference>
<dbReference type="Gene3D" id="3.20.20.100">
    <property type="entry name" value="NADP-dependent oxidoreductase domain"/>
    <property type="match status" value="2"/>
</dbReference>